<dbReference type="Proteomes" id="UP001642483">
    <property type="component" value="Unassembled WGS sequence"/>
</dbReference>
<dbReference type="EMBL" id="CAWYQH010000057">
    <property type="protein sequence ID" value="CAK8678893.1"/>
    <property type="molecule type" value="Genomic_DNA"/>
</dbReference>
<keyword evidence="3" id="KW-1185">Reference proteome</keyword>
<sequence length="151" mass="17153">MAFFGLTGLGYQDSIKSRLESSSQIRPHTCPVSTGSSEPAPKPFKLPPIPNTGRVPDHFNNFTNPILGNERSYSKHITLLKKHVRSQYTPNELCRVPLTDANNYGWWVPKNEVSPKTAYPWAHTPRYVHCSSEMTRFVDAMALTNREFSLF</sequence>
<organism evidence="2 3">
    <name type="scientific">Clavelina lepadiformis</name>
    <name type="common">Light-bulb sea squirt</name>
    <name type="synonym">Ascidia lepadiformis</name>
    <dbReference type="NCBI Taxonomy" id="159417"/>
    <lineage>
        <taxon>Eukaryota</taxon>
        <taxon>Metazoa</taxon>
        <taxon>Chordata</taxon>
        <taxon>Tunicata</taxon>
        <taxon>Ascidiacea</taxon>
        <taxon>Aplousobranchia</taxon>
        <taxon>Clavelinidae</taxon>
        <taxon>Clavelina</taxon>
    </lineage>
</organism>
<evidence type="ECO:0000313" key="2">
    <source>
        <dbReference type="EMBL" id="CAK8678893.1"/>
    </source>
</evidence>
<name>A0ABP0FGU1_CLALP</name>
<reference evidence="2 3" key="1">
    <citation type="submission" date="2024-02" db="EMBL/GenBank/DDBJ databases">
        <authorList>
            <person name="Daric V."/>
            <person name="Darras S."/>
        </authorList>
    </citation>
    <scope>NUCLEOTIDE SEQUENCE [LARGE SCALE GENOMIC DNA]</scope>
</reference>
<dbReference type="PANTHER" id="PTHR35263">
    <property type="entry name" value="TESTIS-EXPRESSED PROTEIN 49"/>
    <property type="match status" value="1"/>
</dbReference>
<protein>
    <submittedName>
        <fullName evidence="2">Uncharacterized protein</fullName>
    </submittedName>
</protein>
<proteinExistence type="predicted"/>
<dbReference type="Pfam" id="PF22593">
    <property type="entry name" value="SPMIP11"/>
    <property type="match status" value="1"/>
</dbReference>
<gene>
    <name evidence="2" type="ORF">CVLEPA_LOCUS9164</name>
</gene>
<evidence type="ECO:0000256" key="1">
    <source>
        <dbReference type="SAM" id="MobiDB-lite"/>
    </source>
</evidence>
<feature type="compositionally biased region" description="Polar residues" evidence="1">
    <location>
        <begin position="20"/>
        <end position="37"/>
    </location>
</feature>
<dbReference type="PANTHER" id="PTHR35263:SF1">
    <property type="entry name" value="TESTIS-EXPRESSED PROTEIN 49"/>
    <property type="match status" value="1"/>
</dbReference>
<comment type="caution">
    <text evidence="2">The sequence shown here is derived from an EMBL/GenBank/DDBJ whole genome shotgun (WGS) entry which is preliminary data.</text>
</comment>
<accession>A0ABP0FGU1</accession>
<evidence type="ECO:0000313" key="3">
    <source>
        <dbReference type="Proteomes" id="UP001642483"/>
    </source>
</evidence>
<dbReference type="InterPro" id="IPR038775">
    <property type="entry name" value="SPMIP11"/>
</dbReference>
<feature type="region of interest" description="Disordered" evidence="1">
    <location>
        <begin position="20"/>
        <end position="42"/>
    </location>
</feature>